<dbReference type="InterPro" id="IPR017972">
    <property type="entry name" value="Cyt_P450_CS"/>
</dbReference>
<dbReference type="SUPFAM" id="SSF48264">
    <property type="entry name" value="Cytochrome P450"/>
    <property type="match status" value="1"/>
</dbReference>
<keyword evidence="7" id="KW-0472">Membrane</keyword>
<keyword evidence="7" id="KW-0812">Transmembrane</keyword>
<dbReference type="PRINTS" id="PR00463">
    <property type="entry name" value="EP450I"/>
</dbReference>
<dbReference type="EMBL" id="ML991799">
    <property type="protein sequence ID" value="KAF2234370.1"/>
    <property type="molecule type" value="Genomic_DNA"/>
</dbReference>
<evidence type="ECO:0000256" key="2">
    <source>
        <dbReference type="ARBA" id="ARBA00010617"/>
    </source>
</evidence>
<dbReference type="PRINTS" id="PR00385">
    <property type="entry name" value="P450"/>
</dbReference>
<keyword evidence="3 5" id="KW-0479">Metal-binding</keyword>
<evidence type="ECO:0000256" key="7">
    <source>
        <dbReference type="SAM" id="Phobius"/>
    </source>
</evidence>
<dbReference type="GO" id="GO:0020037">
    <property type="term" value="F:heme binding"/>
    <property type="evidence" value="ECO:0007669"/>
    <property type="project" value="InterPro"/>
</dbReference>
<dbReference type="PANTHER" id="PTHR24305:SF232">
    <property type="entry name" value="P450, PUTATIVE (EUROFUNG)-RELATED"/>
    <property type="match status" value="1"/>
</dbReference>
<dbReference type="GO" id="GO:0004497">
    <property type="term" value="F:monooxygenase activity"/>
    <property type="evidence" value="ECO:0007669"/>
    <property type="project" value="UniProtKB-KW"/>
</dbReference>
<evidence type="ECO:0000256" key="4">
    <source>
        <dbReference type="ARBA" id="ARBA00023004"/>
    </source>
</evidence>
<keyword evidence="9" id="KW-1185">Reference proteome</keyword>
<dbReference type="InterPro" id="IPR002401">
    <property type="entry name" value="Cyt_P450_E_grp-I"/>
</dbReference>
<keyword evidence="6" id="KW-0503">Monooxygenase</keyword>
<keyword evidence="6" id="KW-0560">Oxidoreductase</keyword>
<evidence type="ECO:0000313" key="8">
    <source>
        <dbReference type="EMBL" id="KAF2234370.1"/>
    </source>
</evidence>
<sequence>MVLISLLLDSFLSLVILLISKLLWNYLRSPLKSYPGPFLANFTDLWRALDVHRGRSHITQNDLHRRHGPAVRLGPNMLSLSDPSLISKVLTTRNPLKKTAMVTVSDAVVDGQRVPNLFSTTDEDWHGAKTKPIKPLFSMTKVQDFEPNVNSALNIFIDKIEERFVAPAKSCDIADYLLYFAWDAMSWVTFGKSFGLLEAGNDDRKIIQTAEKGLDYFAPVSQVPELDRFMDKNPIHRIGPPAFAWALRFSVDAYAERLEQKKSRDAPENYLDRFIEAKAKNPEVIDDNVVLTYLLNNVLAGSDTTAITMIAAVYYVLKHPKVHGQLCEELEKAKPSLPVSWKVCNSLPYLDAVMQETTRIHGAIGMMLERHVPQDGLVLPDDRIVPANACVGLNPWVINRNVEVFGPDTDKFKPERWLQQHGEIEENFQARRNKMKGTLLSFGAGHRMCMGKYLSQLESYKTIATLFAKYDIALAHPDQEWKVTNHWFVRTKDVPILLKRKAGWETELSSQSNSE</sequence>
<keyword evidence="4 5" id="KW-0408">Iron</keyword>
<reference evidence="8" key="1">
    <citation type="journal article" date="2020" name="Stud. Mycol.">
        <title>101 Dothideomycetes genomes: a test case for predicting lifestyles and emergence of pathogens.</title>
        <authorList>
            <person name="Haridas S."/>
            <person name="Albert R."/>
            <person name="Binder M."/>
            <person name="Bloem J."/>
            <person name="Labutti K."/>
            <person name="Salamov A."/>
            <person name="Andreopoulos B."/>
            <person name="Baker S."/>
            <person name="Barry K."/>
            <person name="Bills G."/>
            <person name="Bluhm B."/>
            <person name="Cannon C."/>
            <person name="Castanera R."/>
            <person name="Culley D."/>
            <person name="Daum C."/>
            <person name="Ezra D."/>
            <person name="Gonzalez J."/>
            <person name="Henrissat B."/>
            <person name="Kuo A."/>
            <person name="Liang C."/>
            <person name="Lipzen A."/>
            <person name="Lutzoni F."/>
            <person name="Magnuson J."/>
            <person name="Mondo S."/>
            <person name="Nolan M."/>
            <person name="Ohm R."/>
            <person name="Pangilinan J."/>
            <person name="Park H.-J."/>
            <person name="Ramirez L."/>
            <person name="Alfaro M."/>
            <person name="Sun H."/>
            <person name="Tritt A."/>
            <person name="Yoshinaga Y."/>
            <person name="Zwiers L.-H."/>
            <person name="Turgeon B."/>
            <person name="Goodwin S."/>
            <person name="Spatafora J."/>
            <person name="Crous P."/>
            <person name="Grigoriev I."/>
        </authorList>
    </citation>
    <scope>NUCLEOTIDE SEQUENCE</scope>
    <source>
        <strain evidence="8">Tuck. ex Michener</strain>
    </source>
</reference>
<dbReference type="InterPro" id="IPR001128">
    <property type="entry name" value="Cyt_P450"/>
</dbReference>
<evidence type="ECO:0000256" key="3">
    <source>
        <dbReference type="ARBA" id="ARBA00022723"/>
    </source>
</evidence>
<name>A0A6A6HA41_VIRVR</name>
<dbReference type="InterPro" id="IPR050121">
    <property type="entry name" value="Cytochrome_P450_monoxygenase"/>
</dbReference>
<evidence type="ECO:0000313" key="9">
    <source>
        <dbReference type="Proteomes" id="UP000800092"/>
    </source>
</evidence>
<dbReference type="InterPro" id="IPR036396">
    <property type="entry name" value="Cyt_P450_sf"/>
</dbReference>
<dbReference type="GO" id="GO:0016705">
    <property type="term" value="F:oxidoreductase activity, acting on paired donors, with incorporation or reduction of molecular oxygen"/>
    <property type="evidence" value="ECO:0007669"/>
    <property type="project" value="InterPro"/>
</dbReference>
<accession>A0A6A6HA41</accession>
<dbReference type="CDD" id="cd11060">
    <property type="entry name" value="CYP57A1-like"/>
    <property type="match status" value="1"/>
</dbReference>
<evidence type="ECO:0000256" key="1">
    <source>
        <dbReference type="ARBA" id="ARBA00001971"/>
    </source>
</evidence>
<dbReference type="Pfam" id="PF00067">
    <property type="entry name" value="p450"/>
    <property type="match status" value="1"/>
</dbReference>
<feature type="transmembrane region" description="Helical" evidence="7">
    <location>
        <begin position="6"/>
        <end position="24"/>
    </location>
</feature>
<feature type="binding site" description="axial binding residue" evidence="5">
    <location>
        <position position="449"/>
    </location>
    <ligand>
        <name>heme</name>
        <dbReference type="ChEBI" id="CHEBI:30413"/>
    </ligand>
    <ligandPart>
        <name>Fe</name>
        <dbReference type="ChEBI" id="CHEBI:18248"/>
    </ligandPart>
</feature>
<dbReference type="Proteomes" id="UP000800092">
    <property type="component" value="Unassembled WGS sequence"/>
</dbReference>
<comment type="cofactor">
    <cofactor evidence="1 5">
        <name>heme</name>
        <dbReference type="ChEBI" id="CHEBI:30413"/>
    </cofactor>
</comment>
<protein>
    <submittedName>
        <fullName evidence="8">Cytochrome P450</fullName>
    </submittedName>
</protein>
<dbReference type="AlphaFoldDB" id="A0A6A6HA41"/>
<keyword evidence="5 6" id="KW-0349">Heme</keyword>
<gene>
    <name evidence="8" type="ORF">EV356DRAFT_485399</name>
</gene>
<organism evidence="8 9">
    <name type="scientific">Viridothelium virens</name>
    <name type="common">Speckled blister lichen</name>
    <name type="synonym">Trypethelium virens</name>
    <dbReference type="NCBI Taxonomy" id="1048519"/>
    <lineage>
        <taxon>Eukaryota</taxon>
        <taxon>Fungi</taxon>
        <taxon>Dikarya</taxon>
        <taxon>Ascomycota</taxon>
        <taxon>Pezizomycotina</taxon>
        <taxon>Dothideomycetes</taxon>
        <taxon>Dothideomycetes incertae sedis</taxon>
        <taxon>Trypetheliales</taxon>
        <taxon>Trypetheliaceae</taxon>
        <taxon>Viridothelium</taxon>
    </lineage>
</organism>
<dbReference type="Gene3D" id="1.10.630.10">
    <property type="entry name" value="Cytochrome P450"/>
    <property type="match status" value="1"/>
</dbReference>
<comment type="similarity">
    <text evidence="2 6">Belongs to the cytochrome P450 family.</text>
</comment>
<dbReference type="OrthoDB" id="3934656at2759"/>
<dbReference type="PROSITE" id="PS00086">
    <property type="entry name" value="CYTOCHROME_P450"/>
    <property type="match status" value="1"/>
</dbReference>
<dbReference type="PANTHER" id="PTHR24305">
    <property type="entry name" value="CYTOCHROME P450"/>
    <property type="match status" value="1"/>
</dbReference>
<proteinExistence type="inferred from homology"/>
<keyword evidence="7" id="KW-1133">Transmembrane helix</keyword>
<dbReference type="GO" id="GO:0005506">
    <property type="term" value="F:iron ion binding"/>
    <property type="evidence" value="ECO:0007669"/>
    <property type="project" value="InterPro"/>
</dbReference>
<evidence type="ECO:0000256" key="5">
    <source>
        <dbReference type="PIRSR" id="PIRSR602401-1"/>
    </source>
</evidence>
<evidence type="ECO:0000256" key="6">
    <source>
        <dbReference type="RuleBase" id="RU000461"/>
    </source>
</evidence>